<name>A0A1D8AV04_9BACT</name>
<accession>A0A1D8AV04</accession>
<dbReference type="AlphaFoldDB" id="A0A1D8AV04"/>
<dbReference type="PANTHER" id="PTHR34385:SF1">
    <property type="entry name" value="PEPTIDOGLYCAN L-ALANYL-D-GLUTAMATE ENDOPEPTIDASE CWLK"/>
    <property type="match status" value="1"/>
</dbReference>
<keyword evidence="2" id="KW-0645">Protease</keyword>
<dbReference type="STRING" id="1838286.Verru16b_01762"/>
<keyword evidence="3" id="KW-1185">Reference proteome</keyword>
<dbReference type="OrthoDB" id="9792074at2"/>
<gene>
    <name evidence="2" type="primary">vanYB</name>
    <name evidence="2" type="ORF">Verru16b_01762</name>
</gene>
<dbReference type="PATRIC" id="fig|1838286.3.peg.1774"/>
<dbReference type="Proteomes" id="UP000095228">
    <property type="component" value="Chromosome"/>
</dbReference>
<dbReference type="RefSeq" id="WP_069961921.1">
    <property type="nucleotide sequence ID" value="NZ_CP016094.1"/>
</dbReference>
<dbReference type="GO" id="GO:0009002">
    <property type="term" value="F:serine-type D-Ala-D-Ala carboxypeptidase activity"/>
    <property type="evidence" value="ECO:0007669"/>
    <property type="project" value="UniProtKB-EC"/>
</dbReference>
<dbReference type="CDD" id="cd14852">
    <property type="entry name" value="LD-carboxypeptidase"/>
    <property type="match status" value="1"/>
</dbReference>
<dbReference type="InterPro" id="IPR058193">
    <property type="entry name" value="VanY/YodJ_core_dom"/>
</dbReference>
<sequence length="188" mass="21004">MPSRPESARGAATWRVRWARLGIPADVATRALSRLHPEARRLVCIGRAADDGRILRLTPAAAHAWRRMQTAATDDGVTLIPLSAYRSVARQTLIIRHKLAAGQSIDAILRVSAIPGCSEHHTGRALDLGAPGHLGLVVSFARTKEFRWMRRNGANFGFHLTYPRNNRQGINYEPWHWCWRPVQALAPK</sequence>
<dbReference type="GO" id="GO:0006508">
    <property type="term" value="P:proteolysis"/>
    <property type="evidence" value="ECO:0007669"/>
    <property type="project" value="InterPro"/>
</dbReference>
<dbReference type="SUPFAM" id="SSF55166">
    <property type="entry name" value="Hedgehog/DD-peptidase"/>
    <property type="match status" value="1"/>
</dbReference>
<dbReference type="EMBL" id="CP016094">
    <property type="protein sequence ID" value="AOS44695.1"/>
    <property type="molecule type" value="Genomic_DNA"/>
</dbReference>
<protein>
    <submittedName>
        <fullName evidence="2">D-alanyl-D-alanine carboxypeptidase</fullName>
        <ecNumber evidence="2">3.4.16.4</ecNumber>
    </submittedName>
</protein>
<dbReference type="PANTHER" id="PTHR34385">
    <property type="entry name" value="D-ALANYL-D-ALANINE CARBOXYPEPTIDASE"/>
    <property type="match status" value="1"/>
</dbReference>
<dbReference type="Gene3D" id="3.30.1380.10">
    <property type="match status" value="1"/>
</dbReference>
<dbReference type="InterPro" id="IPR052179">
    <property type="entry name" value="DD-CPase-like"/>
</dbReference>
<evidence type="ECO:0000259" key="1">
    <source>
        <dbReference type="Pfam" id="PF02557"/>
    </source>
</evidence>
<feature type="domain" description="D-alanyl-D-alanine carboxypeptidase-like core" evidence="1">
    <location>
        <begin position="56"/>
        <end position="181"/>
    </location>
</feature>
<proteinExistence type="predicted"/>
<dbReference type="KEGG" id="obg:Verru16b_01762"/>
<reference evidence="2 3" key="1">
    <citation type="submission" date="2016-06" db="EMBL/GenBank/DDBJ databases">
        <title>Three novel species with peptidoglycan cell walls form the new genus Lacunisphaera gen. nov. in the family Opitutaceae of the verrucomicrobial subdivision 4.</title>
        <authorList>
            <person name="Rast P."/>
            <person name="Gloeckner I."/>
            <person name="Jogler M."/>
            <person name="Boedeker C."/>
            <person name="Jeske O."/>
            <person name="Wiegand S."/>
            <person name="Reinhardt R."/>
            <person name="Schumann P."/>
            <person name="Rohde M."/>
            <person name="Spring S."/>
            <person name="Gloeckner F.O."/>
            <person name="Jogler C."/>
        </authorList>
    </citation>
    <scope>NUCLEOTIDE SEQUENCE [LARGE SCALE GENOMIC DNA]</scope>
    <source>
        <strain evidence="2 3">IG16b</strain>
    </source>
</reference>
<keyword evidence="2" id="KW-0121">Carboxypeptidase</keyword>
<keyword evidence="2" id="KW-0378">Hydrolase</keyword>
<dbReference type="Pfam" id="PF02557">
    <property type="entry name" value="VanY"/>
    <property type="match status" value="1"/>
</dbReference>
<dbReference type="InterPro" id="IPR009045">
    <property type="entry name" value="Zn_M74/Hedgehog-like"/>
</dbReference>
<organism evidence="2 3">
    <name type="scientific">Lacunisphaera limnophila</name>
    <dbReference type="NCBI Taxonomy" id="1838286"/>
    <lineage>
        <taxon>Bacteria</taxon>
        <taxon>Pseudomonadati</taxon>
        <taxon>Verrucomicrobiota</taxon>
        <taxon>Opitutia</taxon>
        <taxon>Opitutales</taxon>
        <taxon>Opitutaceae</taxon>
        <taxon>Lacunisphaera</taxon>
    </lineage>
</organism>
<evidence type="ECO:0000313" key="3">
    <source>
        <dbReference type="Proteomes" id="UP000095228"/>
    </source>
</evidence>
<dbReference type="InterPro" id="IPR003709">
    <property type="entry name" value="VanY-like_core_dom"/>
</dbReference>
<evidence type="ECO:0000313" key="2">
    <source>
        <dbReference type="EMBL" id="AOS44695.1"/>
    </source>
</evidence>
<dbReference type="EC" id="3.4.16.4" evidence="2"/>